<comment type="subcellular location">
    <subcellularLocation>
        <location evidence="1">Cell outer membrane</location>
    </subcellularLocation>
</comment>
<keyword evidence="2" id="KW-0472">Membrane</keyword>
<dbReference type="RefSeq" id="WP_183866916.1">
    <property type="nucleotide sequence ID" value="NZ_JACHCF010000004.1"/>
</dbReference>
<organism evidence="6 7">
    <name type="scientific">Pedobacter cryoconitis</name>
    <dbReference type="NCBI Taxonomy" id="188932"/>
    <lineage>
        <taxon>Bacteria</taxon>
        <taxon>Pseudomonadati</taxon>
        <taxon>Bacteroidota</taxon>
        <taxon>Sphingobacteriia</taxon>
        <taxon>Sphingobacteriales</taxon>
        <taxon>Sphingobacteriaceae</taxon>
        <taxon>Pedobacter</taxon>
    </lineage>
</organism>
<evidence type="ECO:0000256" key="2">
    <source>
        <dbReference type="ARBA" id="ARBA00023136"/>
    </source>
</evidence>
<accession>A0A7W8YSL8</accession>
<dbReference type="Gene3D" id="2.60.40.1120">
    <property type="entry name" value="Carboxypeptidase-like, regulatory domain"/>
    <property type="match status" value="1"/>
</dbReference>
<dbReference type="Proteomes" id="UP000537718">
    <property type="component" value="Unassembled WGS sequence"/>
</dbReference>
<dbReference type="PANTHER" id="PTHR40980:SF4">
    <property type="entry name" value="TONB-DEPENDENT RECEPTOR-LIKE BETA-BARREL DOMAIN-CONTAINING PROTEIN"/>
    <property type="match status" value="1"/>
</dbReference>
<dbReference type="EMBL" id="JACHCF010000004">
    <property type="protein sequence ID" value="MBB5620912.1"/>
    <property type="molecule type" value="Genomic_DNA"/>
</dbReference>
<dbReference type="SUPFAM" id="SSF49464">
    <property type="entry name" value="Carboxypeptidase regulatory domain-like"/>
    <property type="match status" value="1"/>
</dbReference>
<evidence type="ECO:0000256" key="1">
    <source>
        <dbReference type="ARBA" id="ARBA00004442"/>
    </source>
</evidence>
<protein>
    <recommendedName>
        <fullName evidence="5">Outer membrane protein beta-barrel domain-containing protein</fullName>
    </recommendedName>
</protein>
<evidence type="ECO:0000256" key="4">
    <source>
        <dbReference type="SAM" id="SignalP"/>
    </source>
</evidence>
<dbReference type="InterPro" id="IPR036942">
    <property type="entry name" value="Beta-barrel_TonB_sf"/>
</dbReference>
<dbReference type="InterPro" id="IPR041700">
    <property type="entry name" value="OMP_b-brl_3"/>
</dbReference>
<dbReference type="InterPro" id="IPR037066">
    <property type="entry name" value="Plug_dom_sf"/>
</dbReference>
<dbReference type="InterPro" id="IPR008969">
    <property type="entry name" value="CarboxyPept-like_regulatory"/>
</dbReference>
<dbReference type="AlphaFoldDB" id="A0A7W8YSL8"/>
<evidence type="ECO:0000259" key="5">
    <source>
        <dbReference type="Pfam" id="PF14905"/>
    </source>
</evidence>
<gene>
    <name evidence="6" type="ORF">HDE69_001965</name>
</gene>
<feature type="signal peptide" evidence="4">
    <location>
        <begin position="1"/>
        <end position="18"/>
    </location>
</feature>
<dbReference type="Gene3D" id="2.40.170.20">
    <property type="entry name" value="TonB-dependent receptor, beta-barrel domain"/>
    <property type="match status" value="1"/>
</dbReference>
<keyword evidence="4" id="KW-0732">Signal</keyword>
<dbReference type="Gene3D" id="2.170.130.10">
    <property type="entry name" value="TonB-dependent receptor, plug domain"/>
    <property type="match status" value="1"/>
</dbReference>
<comment type="caution">
    <text evidence="6">The sequence shown here is derived from an EMBL/GenBank/DDBJ whole genome shotgun (WGS) entry which is preliminary data.</text>
</comment>
<name>A0A7W8YSL8_9SPHI</name>
<reference evidence="6 7" key="1">
    <citation type="submission" date="2020-08" db="EMBL/GenBank/DDBJ databases">
        <title>Genomic Encyclopedia of Type Strains, Phase IV (KMG-V): Genome sequencing to study the core and pangenomes of soil and plant-associated prokaryotes.</title>
        <authorList>
            <person name="Whitman W."/>
        </authorList>
    </citation>
    <scope>NUCLEOTIDE SEQUENCE [LARGE SCALE GENOMIC DNA]</scope>
    <source>
        <strain evidence="6 7">MP7CTX6</strain>
    </source>
</reference>
<evidence type="ECO:0000256" key="3">
    <source>
        <dbReference type="ARBA" id="ARBA00023237"/>
    </source>
</evidence>
<feature type="chain" id="PRO_5031139300" description="Outer membrane protein beta-barrel domain-containing protein" evidence="4">
    <location>
        <begin position="19"/>
        <end position="791"/>
    </location>
</feature>
<dbReference type="SUPFAM" id="SSF56935">
    <property type="entry name" value="Porins"/>
    <property type="match status" value="1"/>
</dbReference>
<proteinExistence type="predicted"/>
<dbReference type="Pfam" id="PF13715">
    <property type="entry name" value="CarbopepD_reg_2"/>
    <property type="match status" value="1"/>
</dbReference>
<dbReference type="PANTHER" id="PTHR40980">
    <property type="entry name" value="PLUG DOMAIN-CONTAINING PROTEIN"/>
    <property type="match status" value="1"/>
</dbReference>
<feature type="domain" description="Outer membrane protein beta-barrel" evidence="5">
    <location>
        <begin position="364"/>
        <end position="767"/>
    </location>
</feature>
<dbReference type="GO" id="GO:0009279">
    <property type="term" value="C:cell outer membrane"/>
    <property type="evidence" value="ECO:0007669"/>
    <property type="project" value="UniProtKB-SubCell"/>
</dbReference>
<dbReference type="Pfam" id="PF14905">
    <property type="entry name" value="OMP_b-brl_3"/>
    <property type="match status" value="1"/>
</dbReference>
<keyword evidence="3" id="KW-0998">Cell outer membrane</keyword>
<evidence type="ECO:0000313" key="7">
    <source>
        <dbReference type="Proteomes" id="UP000537718"/>
    </source>
</evidence>
<sequence length="791" mass="89113">MKTIILYALLLLPLWAQSQVQLKGNVKGNNEPIVWANVILTDIQGKVITGALTKEDGSFELELKNGSYQLKISYLGFTAWEKSIQIEKYTDLGNIVLQQKDDLQEVKIVAKKKLVEYKTDRIIFNVENSISASGGNAVSAIGAAPGVMVLNNSISILGKGATRVMVNGRLIELNGDELINYLNSIAATDIASVEVITNPPAKYEAGGNGGLINIILKKGARNSWKNTTSAIYDQSTYSFYTLRDNFLYNKEKVRLALNIGGKIGNLKETENLNTYYPNGLWELSRVGKQKQDNFSGGMAFDYDISDRTTLGIQYSGNQDNPDSKSGTTIKIRNTKNQIDSLLINDGLYKLSNSGHTYNTHVITKLDTAGRKLSVDLDYFNYNSKIDNNFVTNTFLPDMGFLNINQSARSISEQNIRNTSIKVDMEHPLRFVNLSYGAKMSFINSKADLAYYNTISGNAVLDKNQSNEFEYQENNQSLYVNGIKNLGSQFSFQIGLRMENIQTKGYSGTQGQTTVKNYLKLFPTFYLSYKKDENNSFLFNYGRRVNRPVFRDLNPFRAYLNSKGYSEGNPFLQPSYNDNFDFTYVYKGNLRTNLFFNSTTDGFGVVFNSDPVTNIQIISRQNYFKEYYYGIGESYTVNVIPWWQSQNSAYVLGSKSVFNGLVSATPKNSLQLYFTTNNTFSLSAVTKIQADYFYSSPVKRGLYETGQLSGLNLGIKQSILKNKLQLSVLVNDVFNTAYLKDYTSVVNSIKQVYSQNNSSRFFRFSLAYSFGNDKVNVKQRSLGNEEERRRTN</sequence>
<evidence type="ECO:0000313" key="6">
    <source>
        <dbReference type="EMBL" id="MBB5620912.1"/>
    </source>
</evidence>